<proteinExistence type="inferred from homology"/>
<feature type="transmembrane region" description="Helical" evidence="10">
    <location>
        <begin position="67"/>
        <end position="89"/>
    </location>
</feature>
<evidence type="ECO:0000256" key="3">
    <source>
        <dbReference type="ARBA" id="ARBA00022692"/>
    </source>
</evidence>
<dbReference type="Pfam" id="PF00702">
    <property type="entry name" value="Hydrolase"/>
    <property type="match status" value="1"/>
</dbReference>
<evidence type="ECO:0000256" key="2">
    <source>
        <dbReference type="ARBA" id="ARBA00006024"/>
    </source>
</evidence>
<dbReference type="RefSeq" id="WP_143593105.1">
    <property type="nucleotide sequence ID" value="NZ_FUWG01000002.1"/>
</dbReference>
<dbReference type="InterPro" id="IPR023214">
    <property type="entry name" value="HAD_sf"/>
</dbReference>
<keyword evidence="10" id="KW-0547">Nucleotide-binding</keyword>
<evidence type="ECO:0000256" key="5">
    <source>
        <dbReference type="ARBA" id="ARBA00022967"/>
    </source>
</evidence>
<dbReference type="SUPFAM" id="SSF81665">
    <property type="entry name" value="Calcium ATPase, transmembrane domain M"/>
    <property type="match status" value="1"/>
</dbReference>
<dbReference type="OrthoDB" id="9760364at2"/>
<sequence>MEECKHCHTGGNEVEEHEEEMSLKKIIIAAVLFALGLAVEHIPLAFLNEYLSFLGNGADASRIFSGVIYLAAYLVCGKNVVIGALQNLFKGKILDEQFLMTIASLGAVFTGEFPEAVAVMLFYQVGEYFQDYAVDKSRDSIQALMNIRPDTADVIRNGKTVTVDACDVKTGETVVVKPGERIPVDGIITKGKTFIDNSALTGESVPLEVFEGNEVFSGAINTASVIEIKAVRIAEESAATRILHLVEESAAKKAKSERFITRFSKVYTPIVCALAAAVAVIPPLVLKFGFPQLFAQYGWNVWIYRALIFLVVSCPCAIVISVPLTFFGGIGAGSRQGILVKGSGALETLATIKTAVFDKTGTLTKGVFVVTDVHCLHPEKFPEDELIAIAAHAEIYSNHPAAKSLKAAHHGECCSLAKVTDAQEISGEGIKVCLDGKTVLAGNEQLMQNQNVTGYEKCSMTDAGTVVHVAVDGEYAGHIIISDRTKEDAAQAVKELHSLGVNKIVMLTGDNQTTAEAVAKETGVDEFYSNLLPQDKVTKVEELISQLNDGRKKRGALAFAGDGINDAPVLARADVGIAMGGLGADAAIESADVVIMDDEPSKIAAAIRTSRKTLSIVKQNIIFSLAVKIAIMVLGAAGIANMWLAVFGDTGVAVLAILNAMRATAKVKKS</sequence>
<dbReference type="GO" id="GO:0016887">
    <property type="term" value="F:ATP hydrolysis activity"/>
    <property type="evidence" value="ECO:0007669"/>
    <property type="project" value="InterPro"/>
</dbReference>
<dbReference type="EMBL" id="FUWG01000002">
    <property type="protein sequence ID" value="SJZ29506.1"/>
    <property type="molecule type" value="Genomic_DNA"/>
</dbReference>
<dbReference type="InterPro" id="IPR023299">
    <property type="entry name" value="ATPase_P-typ_cyto_dom_N"/>
</dbReference>
<protein>
    <recommendedName>
        <fullName evidence="8">P-type Zn(2+) transporter</fullName>
        <ecNumber evidence="8">7.2.2.12</ecNumber>
    </recommendedName>
</protein>
<dbReference type="Gene3D" id="2.70.150.10">
    <property type="entry name" value="Calcium-transporting ATPase, cytoplasmic transduction domain A"/>
    <property type="match status" value="1"/>
</dbReference>
<evidence type="ECO:0000256" key="8">
    <source>
        <dbReference type="ARBA" id="ARBA00039097"/>
    </source>
</evidence>
<keyword evidence="4 10" id="KW-0479">Metal-binding</keyword>
<dbReference type="SFLD" id="SFLDF00027">
    <property type="entry name" value="p-type_atpase"/>
    <property type="match status" value="1"/>
</dbReference>
<keyword evidence="7 10" id="KW-0472">Membrane</keyword>
<gene>
    <name evidence="12" type="ORF">SAMN02745149_00007</name>
</gene>
<evidence type="ECO:0000256" key="4">
    <source>
        <dbReference type="ARBA" id="ARBA00022723"/>
    </source>
</evidence>
<dbReference type="InterPro" id="IPR018303">
    <property type="entry name" value="ATPase_P-typ_P_site"/>
</dbReference>
<dbReference type="GO" id="GO:0046872">
    <property type="term" value="F:metal ion binding"/>
    <property type="evidence" value="ECO:0007669"/>
    <property type="project" value="UniProtKB-KW"/>
</dbReference>
<feature type="transmembrane region" description="Helical" evidence="10">
    <location>
        <begin position="620"/>
        <end position="637"/>
    </location>
</feature>
<evidence type="ECO:0000256" key="6">
    <source>
        <dbReference type="ARBA" id="ARBA00022989"/>
    </source>
</evidence>
<dbReference type="STRING" id="261392.SAMN02745149_00007"/>
<keyword evidence="6 10" id="KW-1133">Transmembrane helix</keyword>
<dbReference type="GO" id="GO:0015086">
    <property type="term" value="F:cadmium ion transmembrane transporter activity"/>
    <property type="evidence" value="ECO:0007669"/>
    <property type="project" value="TreeGrafter"/>
</dbReference>
<dbReference type="SUPFAM" id="SSF56784">
    <property type="entry name" value="HAD-like"/>
    <property type="match status" value="1"/>
</dbReference>
<dbReference type="GO" id="GO:0016463">
    <property type="term" value="F:P-type zinc transporter activity"/>
    <property type="evidence" value="ECO:0007669"/>
    <property type="project" value="UniProtKB-EC"/>
</dbReference>
<comment type="catalytic activity">
    <reaction evidence="9">
        <text>Zn(2+)(in) + ATP + H2O = Zn(2+)(out) + ADP + phosphate + H(+)</text>
        <dbReference type="Rhea" id="RHEA:20621"/>
        <dbReference type="ChEBI" id="CHEBI:15377"/>
        <dbReference type="ChEBI" id="CHEBI:15378"/>
        <dbReference type="ChEBI" id="CHEBI:29105"/>
        <dbReference type="ChEBI" id="CHEBI:30616"/>
        <dbReference type="ChEBI" id="CHEBI:43474"/>
        <dbReference type="ChEBI" id="CHEBI:456216"/>
        <dbReference type="EC" id="7.2.2.12"/>
    </reaction>
</comment>
<dbReference type="SFLD" id="SFLDG00002">
    <property type="entry name" value="C1.7:_P-type_atpase_like"/>
    <property type="match status" value="1"/>
</dbReference>
<dbReference type="NCBIfam" id="TIGR01494">
    <property type="entry name" value="ATPase_P-type"/>
    <property type="match status" value="2"/>
</dbReference>
<dbReference type="SUPFAM" id="SSF81653">
    <property type="entry name" value="Calcium ATPase, transduction domain A"/>
    <property type="match status" value="1"/>
</dbReference>
<dbReference type="InterPro" id="IPR001757">
    <property type="entry name" value="P_typ_ATPase"/>
</dbReference>
<evidence type="ECO:0000256" key="1">
    <source>
        <dbReference type="ARBA" id="ARBA00004370"/>
    </source>
</evidence>
<dbReference type="Pfam" id="PF00122">
    <property type="entry name" value="E1-E2_ATPase"/>
    <property type="match status" value="1"/>
</dbReference>
<keyword evidence="10" id="KW-1003">Cell membrane</keyword>
<comment type="similarity">
    <text evidence="2 10">Belongs to the cation transport ATPase (P-type) (TC 3.A.3) family. Type IB subfamily.</text>
</comment>
<keyword evidence="5" id="KW-1278">Translocase</keyword>
<dbReference type="InterPro" id="IPR023298">
    <property type="entry name" value="ATPase_P-typ_TM_dom_sf"/>
</dbReference>
<dbReference type="NCBIfam" id="TIGR01525">
    <property type="entry name" value="ATPase-IB_hvy"/>
    <property type="match status" value="1"/>
</dbReference>
<feature type="transmembrane region" description="Helical" evidence="10">
    <location>
        <begin position="302"/>
        <end position="327"/>
    </location>
</feature>
<reference evidence="12 13" key="1">
    <citation type="submission" date="2017-02" db="EMBL/GenBank/DDBJ databases">
        <authorList>
            <person name="Peterson S.W."/>
        </authorList>
    </citation>
    <scope>NUCLEOTIDE SEQUENCE [LARGE SCALE GENOMIC DNA]</scope>
    <source>
        <strain evidence="12 13">ATCC BAA-908</strain>
    </source>
</reference>
<dbReference type="InterPro" id="IPR059000">
    <property type="entry name" value="ATPase_P-type_domA"/>
</dbReference>
<evidence type="ECO:0000256" key="10">
    <source>
        <dbReference type="RuleBase" id="RU362081"/>
    </source>
</evidence>
<evidence type="ECO:0000259" key="11">
    <source>
        <dbReference type="Pfam" id="PF00122"/>
    </source>
</evidence>
<keyword evidence="3 10" id="KW-0812">Transmembrane</keyword>
<dbReference type="PRINTS" id="PR00941">
    <property type="entry name" value="CDATPASE"/>
</dbReference>
<keyword evidence="10" id="KW-0067">ATP-binding</keyword>
<dbReference type="GO" id="GO:0005886">
    <property type="term" value="C:plasma membrane"/>
    <property type="evidence" value="ECO:0007669"/>
    <property type="project" value="UniProtKB-SubCell"/>
</dbReference>
<name>A0A1T4JH67_TREPO</name>
<dbReference type="PRINTS" id="PR00119">
    <property type="entry name" value="CATATPASE"/>
</dbReference>
<dbReference type="Gene3D" id="3.40.1110.10">
    <property type="entry name" value="Calcium-transporting ATPase, cytoplasmic domain N"/>
    <property type="match status" value="1"/>
</dbReference>
<evidence type="ECO:0000313" key="13">
    <source>
        <dbReference type="Proteomes" id="UP000190423"/>
    </source>
</evidence>
<dbReference type="SFLD" id="SFLDS00003">
    <property type="entry name" value="Haloacid_Dehalogenase"/>
    <property type="match status" value="1"/>
</dbReference>
<dbReference type="AlphaFoldDB" id="A0A1T4JH67"/>
<dbReference type="InterPro" id="IPR036412">
    <property type="entry name" value="HAD-like_sf"/>
</dbReference>
<dbReference type="PANTHER" id="PTHR48085:SF5">
    <property type="entry name" value="CADMIUM_ZINC-TRANSPORTING ATPASE HMA4-RELATED"/>
    <property type="match status" value="1"/>
</dbReference>
<feature type="transmembrane region" description="Helical" evidence="10">
    <location>
        <begin position="266"/>
        <end position="290"/>
    </location>
</feature>
<feature type="transmembrane region" description="Helical" evidence="10">
    <location>
        <begin position="26"/>
        <end position="47"/>
    </location>
</feature>
<dbReference type="PANTHER" id="PTHR48085">
    <property type="entry name" value="CADMIUM/ZINC-TRANSPORTING ATPASE HMA2-RELATED"/>
    <property type="match status" value="1"/>
</dbReference>
<dbReference type="InterPro" id="IPR027256">
    <property type="entry name" value="P-typ_ATPase_IB"/>
</dbReference>
<evidence type="ECO:0000313" key="12">
    <source>
        <dbReference type="EMBL" id="SJZ29506.1"/>
    </source>
</evidence>
<dbReference type="InterPro" id="IPR008250">
    <property type="entry name" value="ATPase_P-typ_transduc_dom_A_sf"/>
</dbReference>
<dbReference type="InterPro" id="IPR051014">
    <property type="entry name" value="Cation_Transport_ATPase_IB"/>
</dbReference>
<dbReference type="GeneID" id="78315331"/>
<dbReference type="EC" id="7.2.2.12" evidence="8"/>
<feature type="domain" description="P-type ATPase A" evidence="11">
    <location>
        <begin position="148"/>
        <end position="247"/>
    </location>
</feature>
<organism evidence="12 13">
    <name type="scientific">Treponema porcinum</name>
    <dbReference type="NCBI Taxonomy" id="261392"/>
    <lineage>
        <taxon>Bacteria</taxon>
        <taxon>Pseudomonadati</taxon>
        <taxon>Spirochaetota</taxon>
        <taxon>Spirochaetia</taxon>
        <taxon>Spirochaetales</taxon>
        <taxon>Treponemataceae</taxon>
        <taxon>Treponema</taxon>
    </lineage>
</organism>
<dbReference type="Proteomes" id="UP000190423">
    <property type="component" value="Unassembled WGS sequence"/>
</dbReference>
<feature type="transmembrane region" description="Helical" evidence="10">
    <location>
        <begin position="643"/>
        <end position="661"/>
    </location>
</feature>
<dbReference type="Gene3D" id="3.40.50.1000">
    <property type="entry name" value="HAD superfamily/HAD-like"/>
    <property type="match status" value="1"/>
</dbReference>
<dbReference type="GO" id="GO:0005524">
    <property type="term" value="F:ATP binding"/>
    <property type="evidence" value="ECO:0007669"/>
    <property type="project" value="UniProtKB-UniRule"/>
</dbReference>
<evidence type="ECO:0000256" key="9">
    <source>
        <dbReference type="ARBA" id="ARBA00047308"/>
    </source>
</evidence>
<comment type="subcellular location">
    <subcellularLocation>
        <location evidence="10">Cell membrane</location>
    </subcellularLocation>
    <subcellularLocation>
        <location evidence="1">Membrane</location>
    </subcellularLocation>
</comment>
<dbReference type="InterPro" id="IPR044492">
    <property type="entry name" value="P_typ_ATPase_HD_dom"/>
</dbReference>
<keyword evidence="13" id="KW-1185">Reference proteome</keyword>
<accession>A0A1T4JH67</accession>
<dbReference type="PROSITE" id="PS00154">
    <property type="entry name" value="ATPASE_E1_E2"/>
    <property type="match status" value="1"/>
</dbReference>
<evidence type="ECO:0000256" key="7">
    <source>
        <dbReference type="ARBA" id="ARBA00023136"/>
    </source>
</evidence>